<dbReference type="SUPFAM" id="SSF53098">
    <property type="entry name" value="Ribonuclease H-like"/>
    <property type="match status" value="1"/>
</dbReference>
<dbReference type="SUPFAM" id="SSF103481">
    <property type="entry name" value="Multidrug resistance efflux transporter EmrE"/>
    <property type="match status" value="1"/>
</dbReference>
<feature type="non-terminal residue" evidence="7">
    <location>
        <position position="1"/>
    </location>
</feature>
<evidence type="ECO:0008006" key="9">
    <source>
        <dbReference type="Google" id="ProtNLM"/>
    </source>
</evidence>
<evidence type="ECO:0000256" key="3">
    <source>
        <dbReference type="ARBA" id="ARBA00022692"/>
    </source>
</evidence>
<dbReference type="Gene3D" id="3.30.420.10">
    <property type="entry name" value="Ribonuclease H-like superfamily/Ribonuclease H"/>
    <property type="match status" value="1"/>
</dbReference>
<dbReference type="EMBL" id="JTDY01015226">
    <property type="protein sequence ID" value="KOB51963.1"/>
    <property type="molecule type" value="Genomic_DNA"/>
</dbReference>
<dbReference type="AlphaFoldDB" id="A0A0L7K2Q2"/>
<dbReference type="Proteomes" id="UP000037510">
    <property type="component" value="Unassembled WGS sequence"/>
</dbReference>
<name>A0A0L7K2Q2_OPEBR</name>
<evidence type="ECO:0000256" key="4">
    <source>
        <dbReference type="ARBA" id="ARBA00022989"/>
    </source>
</evidence>
<feature type="transmembrane region" description="Helical" evidence="6">
    <location>
        <begin position="136"/>
        <end position="154"/>
    </location>
</feature>
<dbReference type="Pfam" id="PF10639">
    <property type="entry name" value="TMEM234"/>
    <property type="match status" value="1"/>
</dbReference>
<dbReference type="InterPro" id="IPR037185">
    <property type="entry name" value="EmrE-like"/>
</dbReference>
<comment type="subcellular location">
    <subcellularLocation>
        <location evidence="1">Membrane</location>
        <topology evidence="1">Multi-pass membrane protein</topology>
    </subcellularLocation>
</comment>
<sequence length="155" mass="16779">RPSKASRRMPWGKGPKPKNSYKLKDIYERVLNKPASDAHRAENDCIFALEVSAALSEQFVEWVDENQVKWSEIKPMTIGYVVPWLVNQAGSLVYLLAVQRAPLSLAVPVANGLAFACTALAGALTGLEEPLHRGSVLGIALIVAGTALCCFDNTS</sequence>
<dbReference type="STRING" id="104452.A0A0L7K2Q2"/>
<dbReference type="PANTHER" id="PTHR28668:SF1">
    <property type="entry name" value="TRANSMEMBRANE PROTEIN 234"/>
    <property type="match status" value="1"/>
</dbReference>
<reference evidence="7 8" key="1">
    <citation type="journal article" date="2015" name="Genome Biol. Evol.">
        <title>The genome of winter moth (Operophtera brumata) provides a genomic perspective on sexual dimorphism and phenology.</title>
        <authorList>
            <person name="Derks M.F."/>
            <person name="Smit S."/>
            <person name="Salis L."/>
            <person name="Schijlen E."/>
            <person name="Bossers A."/>
            <person name="Mateman C."/>
            <person name="Pijl A.S."/>
            <person name="de Ridder D."/>
            <person name="Groenen M.A."/>
            <person name="Visser M.E."/>
            <person name="Megens H.J."/>
        </authorList>
    </citation>
    <scope>NUCLEOTIDE SEQUENCE [LARGE SCALE GENOMIC DNA]</scope>
    <source>
        <strain evidence="7">WM2013NL</strain>
        <tissue evidence="7">Head and thorax</tissue>
    </source>
</reference>
<keyword evidence="5 6" id="KW-0472">Membrane</keyword>
<comment type="caution">
    <text evidence="7">The sequence shown here is derived from an EMBL/GenBank/DDBJ whole genome shotgun (WGS) entry which is preliminary data.</text>
</comment>
<accession>A0A0L7K2Q2</accession>
<dbReference type="InterPro" id="IPR036397">
    <property type="entry name" value="RNaseH_sf"/>
</dbReference>
<protein>
    <recommendedName>
        <fullName evidence="9">Transmembrane protein 234</fullName>
    </recommendedName>
</protein>
<keyword evidence="8" id="KW-1185">Reference proteome</keyword>
<evidence type="ECO:0000256" key="2">
    <source>
        <dbReference type="ARBA" id="ARBA00005977"/>
    </source>
</evidence>
<organism evidence="7 8">
    <name type="scientific">Operophtera brumata</name>
    <name type="common">Winter moth</name>
    <name type="synonym">Phalaena brumata</name>
    <dbReference type="NCBI Taxonomy" id="104452"/>
    <lineage>
        <taxon>Eukaryota</taxon>
        <taxon>Metazoa</taxon>
        <taxon>Ecdysozoa</taxon>
        <taxon>Arthropoda</taxon>
        <taxon>Hexapoda</taxon>
        <taxon>Insecta</taxon>
        <taxon>Pterygota</taxon>
        <taxon>Neoptera</taxon>
        <taxon>Endopterygota</taxon>
        <taxon>Lepidoptera</taxon>
        <taxon>Glossata</taxon>
        <taxon>Ditrysia</taxon>
        <taxon>Geometroidea</taxon>
        <taxon>Geometridae</taxon>
        <taxon>Larentiinae</taxon>
        <taxon>Operophtera</taxon>
    </lineage>
</organism>
<evidence type="ECO:0000256" key="5">
    <source>
        <dbReference type="ARBA" id="ARBA00023136"/>
    </source>
</evidence>
<dbReference type="GO" id="GO:0016020">
    <property type="term" value="C:membrane"/>
    <property type="evidence" value="ECO:0007669"/>
    <property type="project" value="UniProtKB-SubCell"/>
</dbReference>
<dbReference type="InterPro" id="IPR018908">
    <property type="entry name" value="TMEM234"/>
</dbReference>
<dbReference type="InterPro" id="IPR012337">
    <property type="entry name" value="RNaseH-like_sf"/>
</dbReference>
<evidence type="ECO:0000256" key="6">
    <source>
        <dbReference type="SAM" id="Phobius"/>
    </source>
</evidence>
<comment type="similarity">
    <text evidence="2">Belongs to the TMEM234 family.</text>
</comment>
<dbReference type="PANTHER" id="PTHR28668">
    <property type="entry name" value="TRANSMEMBRANE PROTEIN 234"/>
    <property type="match status" value="1"/>
</dbReference>
<feature type="transmembrane region" description="Helical" evidence="6">
    <location>
        <begin position="103"/>
        <end position="124"/>
    </location>
</feature>
<proteinExistence type="inferred from homology"/>
<keyword evidence="3 6" id="KW-0812">Transmembrane</keyword>
<evidence type="ECO:0000256" key="1">
    <source>
        <dbReference type="ARBA" id="ARBA00004141"/>
    </source>
</evidence>
<keyword evidence="4 6" id="KW-1133">Transmembrane helix</keyword>
<evidence type="ECO:0000313" key="8">
    <source>
        <dbReference type="Proteomes" id="UP000037510"/>
    </source>
</evidence>
<dbReference type="GO" id="GO:0003676">
    <property type="term" value="F:nucleic acid binding"/>
    <property type="evidence" value="ECO:0007669"/>
    <property type="project" value="InterPro"/>
</dbReference>
<evidence type="ECO:0000313" key="7">
    <source>
        <dbReference type="EMBL" id="KOB51963.1"/>
    </source>
</evidence>
<gene>
    <name evidence="7" type="ORF">OBRU01_26780</name>
</gene>